<dbReference type="AlphaFoldDB" id="A0A183JXI5"/>
<evidence type="ECO:0000313" key="3">
    <source>
        <dbReference type="WBParaSite" id="SCUD_0000743201-mRNA-1"/>
    </source>
</evidence>
<keyword evidence="2" id="KW-1185">Reference proteome</keyword>
<accession>A0A183JXI5</accession>
<dbReference type="WBParaSite" id="SCUD_0000743201-mRNA-1">
    <property type="protein sequence ID" value="SCUD_0000743201-mRNA-1"/>
    <property type="gene ID" value="SCUD_0000743201"/>
</dbReference>
<protein>
    <submittedName>
        <fullName evidence="1 3">Uncharacterized protein</fullName>
    </submittedName>
</protein>
<dbReference type="Proteomes" id="UP000279833">
    <property type="component" value="Unassembled WGS sequence"/>
</dbReference>
<reference evidence="1 2" key="2">
    <citation type="submission" date="2018-11" db="EMBL/GenBank/DDBJ databases">
        <authorList>
            <consortium name="Pathogen Informatics"/>
        </authorList>
    </citation>
    <scope>NUCLEOTIDE SEQUENCE [LARGE SCALE GENOMIC DNA]</scope>
    <source>
        <strain evidence="1">Dakar</strain>
        <strain evidence="2">Dakar, Senegal</strain>
    </source>
</reference>
<evidence type="ECO:0000313" key="2">
    <source>
        <dbReference type="Proteomes" id="UP000279833"/>
    </source>
</evidence>
<name>A0A183JXI5_9TREM</name>
<dbReference type="EMBL" id="UZAK01032344">
    <property type="protein sequence ID" value="VDP26223.1"/>
    <property type="molecule type" value="Genomic_DNA"/>
</dbReference>
<proteinExistence type="predicted"/>
<gene>
    <name evidence="1" type="ORF">SCUD_LOCUS7432</name>
</gene>
<evidence type="ECO:0000313" key="1">
    <source>
        <dbReference type="EMBL" id="VDP26223.1"/>
    </source>
</evidence>
<reference evidence="3" key="1">
    <citation type="submission" date="2016-06" db="UniProtKB">
        <authorList>
            <consortium name="WormBaseParasite"/>
        </authorList>
    </citation>
    <scope>IDENTIFICATION</scope>
</reference>
<sequence length="95" mass="10308">MGSTNYGGKKCYDSFGTCADFLTELNDQFLLPTPDDVLLQMNEGIFFAKIDVVLILTDNSFAPDYAIIPNSECNLFICAHIVLPALDSPISGILG</sequence>
<organism evidence="3">
    <name type="scientific">Schistosoma curassoni</name>
    <dbReference type="NCBI Taxonomy" id="6186"/>
    <lineage>
        <taxon>Eukaryota</taxon>
        <taxon>Metazoa</taxon>
        <taxon>Spiralia</taxon>
        <taxon>Lophotrochozoa</taxon>
        <taxon>Platyhelminthes</taxon>
        <taxon>Trematoda</taxon>
        <taxon>Digenea</taxon>
        <taxon>Strigeidida</taxon>
        <taxon>Schistosomatoidea</taxon>
        <taxon>Schistosomatidae</taxon>
        <taxon>Schistosoma</taxon>
    </lineage>
</organism>